<reference evidence="2 3" key="1">
    <citation type="submission" date="2016-11" db="EMBL/GenBank/DDBJ databases">
        <authorList>
            <person name="Jaros S."/>
            <person name="Januszkiewicz K."/>
            <person name="Wedrychowicz H."/>
        </authorList>
    </citation>
    <scope>NUCLEOTIDE SEQUENCE [LARGE SCALE GENOMIC DNA]</scope>
    <source>
        <strain evidence="2 3">DSM 100565</strain>
    </source>
</reference>
<feature type="domain" description="YjiS-like" evidence="1">
    <location>
        <begin position="26"/>
        <end position="61"/>
    </location>
</feature>
<sequence length="70" mass="7715">MAYATNTTTLGALRTGGFAEFRAALTERWAQHRTYRATFNELSALNDRDLADLGIARSQIRSIALQAVAK</sequence>
<accession>A0A1M6GSH2</accession>
<dbReference type="EMBL" id="FQYO01000005">
    <property type="protein sequence ID" value="SHJ12874.1"/>
    <property type="molecule type" value="Genomic_DNA"/>
</dbReference>
<proteinExistence type="predicted"/>
<name>A0A1M6GSH2_9RHOB</name>
<gene>
    <name evidence="2" type="ORF">SAMN05444417_2897</name>
</gene>
<evidence type="ECO:0000313" key="2">
    <source>
        <dbReference type="EMBL" id="SHJ12874.1"/>
    </source>
</evidence>
<evidence type="ECO:0000259" key="1">
    <source>
        <dbReference type="Pfam" id="PF06568"/>
    </source>
</evidence>
<dbReference type="STRING" id="1447782.SAMN05444417_2897"/>
<organism evidence="2 3">
    <name type="scientific">Wenxinia saemankumensis</name>
    <dbReference type="NCBI Taxonomy" id="1447782"/>
    <lineage>
        <taxon>Bacteria</taxon>
        <taxon>Pseudomonadati</taxon>
        <taxon>Pseudomonadota</taxon>
        <taxon>Alphaproteobacteria</taxon>
        <taxon>Rhodobacterales</taxon>
        <taxon>Roseobacteraceae</taxon>
        <taxon>Wenxinia</taxon>
    </lineage>
</organism>
<protein>
    <submittedName>
        <fullName evidence="2">Uncharacterized conserved protein YjiS, DUF1127 family</fullName>
    </submittedName>
</protein>
<dbReference type="AlphaFoldDB" id="A0A1M6GSH2"/>
<evidence type="ECO:0000313" key="3">
    <source>
        <dbReference type="Proteomes" id="UP000184292"/>
    </source>
</evidence>
<dbReference type="RefSeq" id="WP_073332308.1">
    <property type="nucleotide sequence ID" value="NZ_FQYO01000005.1"/>
</dbReference>
<keyword evidence="3" id="KW-1185">Reference proteome</keyword>
<dbReference type="Pfam" id="PF06568">
    <property type="entry name" value="YjiS-like"/>
    <property type="match status" value="1"/>
</dbReference>
<dbReference type="InterPro" id="IPR009506">
    <property type="entry name" value="YjiS-like"/>
</dbReference>
<dbReference type="Proteomes" id="UP000184292">
    <property type="component" value="Unassembled WGS sequence"/>
</dbReference>
<dbReference type="OrthoDB" id="8244198at2"/>